<dbReference type="InterPro" id="IPR015683">
    <property type="entry name" value="Ionotropic_Glu_rcpt"/>
</dbReference>
<keyword evidence="7" id="KW-0675">Receptor</keyword>
<feature type="domain" description="Ionotropic glutamate receptor C-terminal" evidence="13">
    <location>
        <begin position="44"/>
        <end position="372"/>
    </location>
</feature>
<dbReference type="Gene3D" id="3.40.190.10">
    <property type="entry name" value="Periplasmic binding protein-like II"/>
    <property type="match status" value="2"/>
</dbReference>
<dbReference type="OrthoDB" id="9799090at2"/>
<reference evidence="14 15" key="1">
    <citation type="submission" date="2016-07" db="EMBL/GenBank/DDBJ databases">
        <title>Draft genome sequence of Methyloligella halotolerans C2T (VKM B-2706T=CCUG 61687T=DSM 25045T), a halotolerant polyhydroxybutyrate accumulating methylotroph.</title>
        <authorList>
            <person name="Vasilenko O.V."/>
            <person name="Doronina N.V."/>
            <person name="Poroshina M.N."/>
            <person name="Tarlachkov S.V."/>
            <person name="Trotsenko Y.A."/>
        </authorList>
    </citation>
    <scope>NUCLEOTIDE SEQUENCE [LARGE SCALE GENOMIC DNA]</scope>
    <source>
        <strain evidence="14 15">VKM B-2706</strain>
    </source>
</reference>
<organism evidence="14 15">
    <name type="scientific">Methyloligella halotolerans</name>
    <dbReference type="NCBI Taxonomy" id="1177755"/>
    <lineage>
        <taxon>Bacteria</taxon>
        <taxon>Pseudomonadati</taxon>
        <taxon>Pseudomonadota</taxon>
        <taxon>Alphaproteobacteria</taxon>
        <taxon>Hyphomicrobiales</taxon>
        <taxon>Hyphomicrobiaceae</taxon>
        <taxon>Methyloligella</taxon>
    </lineage>
</organism>
<feature type="chain" id="PRO_5009116589" evidence="11">
    <location>
        <begin position="33"/>
        <end position="374"/>
    </location>
</feature>
<sequence length="374" mass="41265">MILSNSLSPSLRLCAHILSLLALLAASAPSLAQDAPPPSLLERKLVVGITESPPFVMNEKGHLTGLSIELWQRIAGELDLRWDYKRYDSFRGLVDAAAEGDIDIAVTNLSVTEGRARRIEFTQPWFDGGLRILTSSEQGASFRDVLAGLNESGFLRVYALIGLMILAATIVTTLFYRRYDPDFPSRWRDGFAESFYNVMTVATSGKLVPGRNFFGWVGRIFQGIWLLAGVALIAYVTSSITSVMTTLSLTNQIRSLDDLPGRTVAVLSDSVGEDFAQEAGLRYRRYKTIGDASDALLNGGVNAVIADTGVLEYYVLTHTDKPLEVVGRIFEPDKYAFGLPRGSALRRPLTLKILEAREDDEIEALRLKYFGEET</sequence>
<dbReference type="SUPFAM" id="SSF81324">
    <property type="entry name" value="Voltage-gated potassium channels"/>
    <property type="match status" value="1"/>
</dbReference>
<dbReference type="STRING" id="1177755.A7A08_01436"/>
<gene>
    <name evidence="14" type="ORF">A7A08_01436</name>
</gene>
<dbReference type="AlphaFoldDB" id="A0A1E2RYW3"/>
<evidence type="ECO:0000313" key="15">
    <source>
        <dbReference type="Proteomes" id="UP000095087"/>
    </source>
</evidence>
<evidence type="ECO:0000259" key="13">
    <source>
        <dbReference type="SMART" id="SM00079"/>
    </source>
</evidence>
<evidence type="ECO:0000313" key="14">
    <source>
        <dbReference type="EMBL" id="ODA67404.1"/>
    </source>
</evidence>
<feature type="transmembrane region" description="Helical" evidence="10">
    <location>
        <begin position="157"/>
        <end position="176"/>
    </location>
</feature>
<keyword evidence="5" id="KW-0406">Ion transport</keyword>
<dbReference type="InterPro" id="IPR001320">
    <property type="entry name" value="Iontro_rcpt_C"/>
</dbReference>
<dbReference type="InterPro" id="IPR001638">
    <property type="entry name" value="Solute-binding_3/MltF_N"/>
</dbReference>
<evidence type="ECO:0000256" key="10">
    <source>
        <dbReference type="SAM" id="Phobius"/>
    </source>
</evidence>
<evidence type="ECO:0000256" key="5">
    <source>
        <dbReference type="ARBA" id="ARBA00023065"/>
    </source>
</evidence>
<evidence type="ECO:0000256" key="1">
    <source>
        <dbReference type="ARBA" id="ARBA00004141"/>
    </source>
</evidence>
<evidence type="ECO:0000256" key="2">
    <source>
        <dbReference type="ARBA" id="ARBA00022448"/>
    </source>
</evidence>
<keyword evidence="11" id="KW-0732">Signal</keyword>
<dbReference type="SMART" id="SM00079">
    <property type="entry name" value="PBPe"/>
    <property type="match status" value="1"/>
</dbReference>
<evidence type="ECO:0000256" key="11">
    <source>
        <dbReference type="SAM" id="SignalP"/>
    </source>
</evidence>
<name>A0A1E2RYW3_9HYPH</name>
<feature type="domain" description="Solute-binding protein family 3/N-terminal" evidence="12">
    <location>
        <begin position="44"/>
        <end position="373"/>
    </location>
</feature>
<dbReference type="Proteomes" id="UP000095087">
    <property type="component" value="Unassembled WGS sequence"/>
</dbReference>
<evidence type="ECO:0000259" key="12">
    <source>
        <dbReference type="SMART" id="SM00062"/>
    </source>
</evidence>
<evidence type="ECO:0000256" key="7">
    <source>
        <dbReference type="ARBA" id="ARBA00023170"/>
    </source>
</evidence>
<evidence type="ECO:0000256" key="6">
    <source>
        <dbReference type="ARBA" id="ARBA00023136"/>
    </source>
</evidence>
<dbReference type="EMBL" id="MASI01000003">
    <property type="protein sequence ID" value="ODA67404.1"/>
    <property type="molecule type" value="Genomic_DNA"/>
</dbReference>
<feature type="transmembrane region" description="Helical" evidence="10">
    <location>
        <begin position="216"/>
        <end position="236"/>
    </location>
</feature>
<keyword evidence="2" id="KW-0813">Transport</keyword>
<keyword evidence="4 10" id="KW-1133">Transmembrane helix</keyword>
<keyword evidence="8" id="KW-0325">Glycoprotein</keyword>
<dbReference type="Gene3D" id="1.10.287.70">
    <property type="match status" value="1"/>
</dbReference>
<evidence type="ECO:0000256" key="8">
    <source>
        <dbReference type="ARBA" id="ARBA00023180"/>
    </source>
</evidence>
<dbReference type="GO" id="GO:0016020">
    <property type="term" value="C:membrane"/>
    <property type="evidence" value="ECO:0007669"/>
    <property type="project" value="UniProtKB-SubCell"/>
</dbReference>
<dbReference type="PANTHER" id="PTHR18966">
    <property type="entry name" value="IONOTROPIC GLUTAMATE RECEPTOR"/>
    <property type="match status" value="1"/>
</dbReference>
<proteinExistence type="predicted"/>
<evidence type="ECO:0000256" key="3">
    <source>
        <dbReference type="ARBA" id="ARBA00022692"/>
    </source>
</evidence>
<feature type="signal peptide" evidence="11">
    <location>
        <begin position="1"/>
        <end position="32"/>
    </location>
</feature>
<accession>A0A1E2RYW3</accession>
<protein>
    <submittedName>
        <fullName evidence="14">Glutamine-binding periplasmic protein</fullName>
    </submittedName>
</protein>
<keyword evidence="15" id="KW-1185">Reference proteome</keyword>
<dbReference type="Pfam" id="PF00497">
    <property type="entry name" value="SBP_bac_3"/>
    <property type="match status" value="1"/>
</dbReference>
<comment type="caution">
    <text evidence="14">The sequence shown here is derived from an EMBL/GenBank/DDBJ whole genome shotgun (WGS) entry which is preliminary data.</text>
</comment>
<keyword evidence="3 10" id="KW-0812">Transmembrane</keyword>
<dbReference type="SUPFAM" id="SSF53850">
    <property type="entry name" value="Periplasmic binding protein-like II"/>
    <property type="match status" value="1"/>
</dbReference>
<evidence type="ECO:0000256" key="9">
    <source>
        <dbReference type="ARBA" id="ARBA00023303"/>
    </source>
</evidence>
<keyword evidence="6 10" id="KW-0472">Membrane</keyword>
<keyword evidence="9" id="KW-0407">Ion channel</keyword>
<evidence type="ECO:0000256" key="4">
    <source>
        <dbReference type="ARBA" id="ARBA00022989"/>
    </source>
</evidence>
<comment type="subcellular location">
    <subcellularLocation>
        <location evidence="1">Membrane</location>
        <topology evidence="1">Multi-pass membrane protein</topology>
    </subcellularLocation>
</comment>
<dbReference type="GO" id="GO:0015276">
    <property type="term" value="F:ligand-gated monoatomic ion channel activity"/>
    <property type="evidence" value="ECO:0007669"/>
    <property type="project" value="InterPro"/>
</dbReference>
<dbReference type="SMART" id="SM00062">
    <property type="entry name" value="PBPb"/>
    <property type="match status" value="1"/>
</dbReference>